<dbReference type="AlphaFoldDB" id="A0A6G9QQ27"/>
<dbReference type="EMBL" id="CP050315">
    <property type="protein sequence ID" value="QIR16666.1"/>
    <property type="molecule type" value="Genomic_DNA"/>
</dbReference>
<organism evidence="1 2">
    <name type="scientific">Shewanella aestuarii</name>
    <dbReference type="NCBI Taxonomy" id="1028752"/>
    <lineage>
        <taxon>Bacteria</taxon>
        <taxon>Pseudomonadati</taxon>
        <taxon>Pseudomonadota</taxon>
        <taxon>Gammaproteobacteria</taxon>
        <taxon>Alteromonadales</taxon>
        <taxon>Shewanellaceae</taxon>
        <taxon>Shewanella</taxon>
    </lineage>
</organism>
<dbReference type="KEGG" id="saes:HBH39_19525"/>
<sequence>MNNSTFIALSEIKSKLDIKDHNYGRLTAEEIKLNTWTVKTHQDIDEDRNCYSKGWHRKYGPKYTVIGRYVTFSRKCGRGVTSKRVYVNSWSGNYLENAVVEAGLEPKNSTLPLTIRLHKAFDAKLIRTVRGFKIYERTLLKAPVDYVIVSPMGVTYHDDKKANLLKGLFKKIRASANGVKFAAEKVSWKDCKKLGFCDAGIKSFCDDFGLSIKNAYTPRQIEEAVRKCPSLASPYINELRVLANAYNYSVNI</sequence>
<keyword evidence="1" id="KW-0614">Plasmid</keyword>
<gene>
    <name evidence="1" type="ORF">HBH39_19525</name>
</gene>
<geneLocation type="plasmid" evidence="1 2">
    <name>pPN3F2_2</name>
</geneLocation>
<keyword evidence="2" id="KW-1185">Reference proteome</keyword>
<protein>
    <submittedName>
        <fullName evidence="1">Uncharacterized protein</fullName>
    </submittedName>
</protein>
<reference evidence="1 2" key="1">
    <citation type="submission" date="2020-03" db="EMBL/GenBank/DDBJ databases">
        <title>Complete genome sequence of Shewanella sp.</title>
        <authorList>
            <person name="Kim Y.-S."/>
            <person name="Kim S.-J."/>
            <person name="Jung H.-K."/>
            <person name="Kim K.-H."/>
        </authorList>
    </citation>
    <scope>NUCLEOTIDE SEQUENCE [LARGE SCALE GENOMIC DNA]</scope>
    <source>
        <strain evidence="1 2">PN3F2</strain>
        <plasmid evidence="1 2">pPN3F2_2</plasmid>
    </source>
</reference>
<dbReference type="RefSeq" id="WP_167680494.1">
    <property type="nucleotide sequence ID" value="NZ_CP050315.1"/>
</dbReference>
<accession>A0A6G9QQ27</accession>
<name>A0A6G9QQ27_9GAMM</name>
<dbReference type="Proteomes" id="UP000502608">
    <property type="component" value="Plasmid pPN3F2_2"/>
</dbReference>
<evidence type="ECO:0000313" key="1">
    <source>
        <dbReference type="EMBL" id="QIR16666.1"/>
    </source>
</evidence>
<evidence type="ECO:0000313" key="2">
    <source>
        <dbReference type="Proteomes" id="UP000502608"/>
    </source>
</evidence>
<proteinExistence type="predicted"/>